<dbReference type="InterPro" id="IPR038157">
    <property type="entry name" value="FeoA_core_dom"/>
</dbReference>
<organism evidence="3 4">
    <name type="scientific">Liquorilactobacillus oeni DSM 19972</name>
    <dbReference type="NCBI Taxonomy" id="1423777"/>
    <lineage>
        <taxon>Bacteria</taxon>
        <taxon>Bacillati</taxon>
        <taxon>Bacillota</taxon>
        <taxon>Bacilli</taxon>
        <taxon>Lactobacillales</taxon>
        <taxon>Lactobacillaceae</taxon>
        <taxon>Liquorilactobacillus</taxon>
    </lineage>
</organism>
<accession>A0A0R1M754</accession>
<dbReference type="RefSeq" id="WP_057896973.1">
    <property type="nucleotide sequence ID" value="NZ_AZEH01000042.1"/>
</dbReference>
<dbReference type="OrthoDB" id="9811076at2"/>
<protein>
    <submittedName>
        <fullName evidence="3">Ferrous iron (Fe2+) uptake protein FeoA</fullName>
    </submittedName>
</protein>
<dbReference type="SMART" id="SM00899">
    <property type="entry name" value="FeoA"/>
    <property type="match status" value="2"/>
</dbReference>
<dbReference type="PANTHER" id="PTHR42954">
    <property type="entry name" value="FE(2+) TRANSPORT PROTEIN A"/>
    <property type="match status" value="1"/>
</dbReference>
<name>A0A0R1M754_9LACO</name>
<dbReference type="AlphaFoldDB" id="A0A0R1M754"/>
<comment type="caution">
    <text evidence="3">The sequence shown here is derived from an EMBL/GenBank/DDBJ whole genome shotgun (WGS) entry which is preliminary data.</text>
</comment>
<dbReference type="Pfam" id="PF04023">
    <property type="entry name" value="FeoA"/>
    <property type="match status" value="2"/>
</dbReference>
<dbReference type="InterPro" id="IPR008988">
    <property type="entry name" value="Transcriptional_repressor_C"/>
</dbReference>
<dbReference type="Proteomes" id="UP000051686">
    <property type="component" value="Unassembled WGS sequence"/>
</dbReference>
<reference evidence="3 4" key="1">
    <citation type="journal article" date="2015" name="Genome Announc.">
        <title>Expanding the biotechnology potential of lactobacilli through comparative genomics of 213 strains and associated genera.</title>
        <authorList>
            <person name="Sun Z."/>
            <person name="Harris H.M."/>
            <person name="McCann A."/>
            <person name="Guo C."/>
            <person name="Argimon S."/>
            <person name="Zhang W."/>
            <person name="Yang X."/>
            <person name="Jeffery I.B."/>
            <person name="Cooney J.C."/>
            <person name="Kagawa T.F."/>
            <person name="Liu W."/>
            <person name="Song Y."/>
            <person name="Salvetti E."/>
            <person name="Wrobel A."/>
            <person name="Rasinkangas P."/>
            <person name="Parkhill J."/>
            <person name="Rea M.C."/>
            <person name="O'Sullivan O."/>
            <person name="Ritari J."/>
            <person name="Douillard F.P."/>
            <person name="Paul Ross R."/>
            <person name="Yang R."/>
            <person name="Briner A.E."/>
            <person name="Felis G.E."/>
            <person name="de Vos W.M."/>
            <person name="Barrangou R."/>
            <person name="Klaenhammer T.R."/>
            <person name="Caufield P.W."/>
            <person name="Cui Y."/>
            <person name="Zhang H."/>
            <person name="O'Toole P.W."/>
        </authorList>
    </citation>
    <scope>NUCLEOTIDE SEQUENCE [LARGE SCALE GENOMIC DNA]</scope>
    <source>
        <strain evidence="3 4">DSM 19972</strain>
    </source>
</reference>
<dbReference type="PATRIC" id="fig|1423777.3.peg.104"/>
<dbReference type="Gene3D" id="2.30.30.90">
    <property type="match status" value="2"/>
</dbReference>
<keyword evidence="1" id="KW-0408">Iron</keyword>
<sequence>MESLALIGQKGKYVITNILGNSRFVRRLNEIGIIVGVNLTVISTSQTESGMVIYLRGQRLALNHSVASLIIVRSLNEIFIKKCKSLSSVSVGKEAIVAKVLGDKRVRKRLLDMGLTKNTMVKVNQTAPLGDPLEVLLRGYKLSLRKQEADYVMVTEVEQ</sequence>
<proteinExistence type="predicted"/>
<gene>
    <name evidence="3" type="ORF">FD46_GL000100</name>
</gene>
<evidence type="ECO:0000313" key="4">
    <source>
        <dbReference type="Proteomes" id="UP000051686"/>
    </source>
</evidence>
<dbReference type="STRING" id="1423777.FD46_GL000100"/>
<evidence type="ECO:0000313" key="3">
    <source>
        <dbReference type="EMBL" id="KRL03934.1"/>
    </source>
</evidence>
<evidence type="ECO:0000256" key="1">
    <source>
        <dbReference type="ARBA" id="ARBA00023004"/>
    </source>
</evidence>
<dbReference type="PANTHER" id="PTHR42954:SF2">
    <property type="entry name" value="FE(2+) TRANSPORT PROTEIN A"/>
    <property type="match status" value="1"/>
</dbReference>
<dbReference type="EMBL" id="AZEH01000042">
    <property type="protein sequence ID" value="KRL03934.1"/>
    <property type="molecule type" value="Genomic_DNA"/>
</dbReference>
<dbReference type="InterPro" id="IPR007167">
    <property type="entry name" value="Fe-transptr_FeoA-like"/>
</dbReference>
<evidence type="ECO:0000259" key="2">
    <source>
        <dbReference type="SMART" id="SM00899"/>
    </source>
</evidence>
<dbReference type="GO" id="GO:0046914">
    <property type="term" value="F:transition metal ion binding"/>
    <property type="evidence" value="ECO:0007669"/>
    <property type="project" value="InterPro"/>
</dbReference>
<feature type="domain" description="Ferrous iron transporter FeoA-like" evidence="2">
    <location>
        <begin position="84"/>
        <end position="156"/>
    </location>
</feature>
<dbReference type="InterPro" id="IPR052713">
    <property type="entry name" value="FeoA"/>
</dbReference>
<feature type="domain" description="Ferrous iron transporter FeoA-like" evidence="2">
    <location>
        <begin position="2"/>
        <end position="74"/>
    </location>
</feature>
<keyword evidence="4" id="KW-1185">Reference proteome</keyword>
<dbReference type="SUPFAM" id="SSF50037">
    <property type="entry name" value="C-terminal domain of transcriptional repressors"/>
    <property type="match status" value="2"/>
</dbReference>